<dbReference type="PANTHER" id="PTHR30613">
    <property type="entry name" value="UNCHARACTERIZED PROTEIN YBIU-RELATED"/>
    <property type="match status" value="1"/>
</dbReference>
<dbReference type="PANTHER" id="PTHR30613:SF1">
    <property type="entry name" value="DUF1479 DOMAIN PROTEIN (AFU_ORTHOLOGUE AFUA_5G09280)"/>
    <property type="match status" value="1"/>
</dbReference>
<evidence type="ECO:0000313" key="1">
    <source>
        <dbReference type="EMBL" id="KAG5634131.1"/>
    </source>
</evidence>
<dbReference type="EMBL" id="JABCKI010006618">
    <property type="protein sequence ID" value="KAG5634131.1"/>
    <property type="molecule type" value="Genomic_DNA"/>
</dbReference>
<dbReference type="InterPro" id="IPR010856">
    <property type="entry name" value="Gig2-like"/>
</dbReference>
<reference evidence="1" key="1">
    <citation type="submission" date="2021-02" db="EMBL/GenBank/DDBJ databases">
        <authorList>
            <person name="Nieuwenhuis M."/>
            <person name="Van De Peppel L.J.J."/>
        </authorList>
    </citation>
    <scope>NUCLEOTIDE SEQUENCE</scope>
    <source>
        <strain evidence="1">D49</strain>
    </source>
</reference>
<sequence length="368" mass="40946">MMMNASGSGASRTQNQGGDISDIFTSLTGEAAADLPPCFSDLKKTIWNEDMLQSWKEVLEELKVAVEEVASRTQDMILRVSYDNIKQGLSESQVASIKKMGTVIVTGGVPQEEALGWKQSIRDYVAANKDCMRGFPADNIQVFELYNVPALVAACTHPALVNTQKALLSLWHASDPTSLNRIDMSTPMLYFNRLWIRLPGDAQFALGPHIDGGGLEHWEDPGLRKVFAHILCRTADKTWRDHDPFDMTPRLDAKQDLYNVSNQCSIFRPWQGWTALSSTGPGEGTLRVLPMLSLATVYLMLRPFFRPRHSSSASLKFGDWEPDTEGTAFPGSAMRKTQELNPTTHPHLALEQTMVSMPRVEPGNQVYC</sequence>
<dbReference type="Pfam" id="PF07350">
    <property type="entry name" value="Gig2-like"/>
    <property type="match status" value="1"/>
</dbReference>
<dbReference type="AlphaFoldDB" id="A0A9P7FP39"/>
<evidence type="ECO:0000313" key="2">
    <source>
        <dbReference type="Proteomes" id="UP000717328"/>
    </source>
</evidence>
<name>A0A9P7FP39_9AGAR</name>
<dbReference type="Proteomes" id="UP000717328">
    <property type="component" value="Unassembled WGS sequence"/>
</dbReference>
<accession>A0A9P7FP39</accession>
<protein>
    <submittedName>
        <fullName evidence="1">Uncharacterized protein</fullName>
    </submittedName>
</protein>
<dbReference type="InterPro" id="IPR027443">
    <property type="entry name" value="IPNS-like_sf"/>
</dbReference>
<proteinExistence type="predicted"/>
<dbReference type="Gene3D" id="2.60.120.330">
    <property type="entry name" value="B-lactam Antibiotic, Isopenicillin N Synthase, Chain"/>
    <property type="match status" value="1"/>
</dbReference>
<dbReference type="SUPFAM" id="SSF51197">
    <property type="entry name" value="Clavaminate synthase-like"/>
    <property type="match status" value="1"/>
</dbReference>
<organism evidence="1 2">
    <name type="scientific">Sphagnurus paluster</name>
    <dbReference type="NCBI Taxonomy" id="117069"/>
    <lineage>
        <taxon>Eukaryota</taxon>
        <taxon>Fungi</taxon>
        <taxon>Dikarya</taxon>
        <taxon>Basidiomycota</taxon>
        <taxon>Agaricomycotina</taxon>
        <taxon>Agaricomycetes</taxon>
        <taxon>Agaricomycetidae</taxon>
        <taxon>Agaricales</taxon>
        <taxon>Tricholomatineae</taxon>
        <taxon>Lyophyllaceae</taxon>
        <taxon>Sphagnurus</taxon>
    </lineage>
</organism>
<keyword evidence="2" id="KW-1185">Reference proteome</keyword>
<dbReference type="OrthoDB" id="8249012at2759"/>
<comment type="caution">
    <text evidence="1">The sequence shown here is derived from an EMBL/GenBank/DDBJ whole genome shotgun (WGS) entry which is preliminary data.</text>
</comment>
<reference evidence="1" key="2">
    <citation type="submission" date="2021-10" db="EMBL/GenBank/DDBJ databases">
        <title>Phylogenomics reveals ancestral predisposition of the termite-cultivated fungus Termitomyces towards a domesticated lifestyle.</title>
        <authorList>
            <person name="Auxier B."/>
            <person name="Grum-Grzhimaylo A."/>
            <person name="Cardenas M.E."/>
            <person name="Lodge J.D."/>
            <person name="Laessoe T."/>
            <person name="Pedersen O."/>
            <person name="Smith M.E."/>
            <person name="Kuyper T.W."/>
            <person name="Franco-Molano E.A."/>
            <person name="Baroni T.J."/>
            <person name="Aanen D.K."/>
        </authorList>
    </citation>
    <scope>NUCLEOTIDE SEQUENCE</scope>
    <source>
        <strain evidence="1">D49</strain>
    </source>
</reference>
<gene>
    <name evidence="1" type="ORF">H0H81_003270</name>
</gene>